<evidence type="ECO:0000313" key="3">
    <source>
        <dbReference type="Proteomes" id="UP001339911"/>
    </source>
</evidence>
<sequence>MLFTVLFPELSVSVSVVFDLPPRGVGTPEIVAVALASVLPAITVPRFDGHELTARPSARLGHLAYSVATLAAPLAVLPIWYWTITASHPDDQFPPLHGLIGNVAVFSCIGAILCLALGPLASTVVTPALFAGFVVAQHAVPNSVLTNEFATGRSWHTNYWVTTAMALLTLALSWRLRGIPWPDRP</sequence>
<protein>
    <submittedName>
        <fullName evidence="2">Uncharacterized protein</fullName>
    </submittedName>
</protein>
<organism evidence="2 3">
    <name type="scientific">Plantactinospora veratri</name>
    <dbReference type="NCBI Taxonomy" id="1436122"/>
    <lineage>
        <taxon>Bacteria</taxon>
        <taxon>Bacillati</taxon>
        <taxon>Actinomycetota</taxon>
        <taxon>Actinomycetes</taxon>
        <taxon>Micromonosporales</taxon>
        <taxon>Micromonosporaceae</taxon>
        <taxon>Plantactinospora</taxon>
    </lineage>
</organism>
<keyword evidence="3" id="KW-1185">Reference proteome</keyword>
<feature type="transmembrane region" description="Helical" evidence="1">
    <location>
        <begin position="20"/>
        <end position="42"/>
    </location>
</feature>
<evidence type="ECO:0000313" key="2">
    <source>
        <dbReference type="EMBL" id="MEE6306312.1"/>
    </source>
</evidence>
<dbReference type="RefSeq" id="WP_331206659.1">
    <property type="nucleotide sequence ID" value="NZ_JAZGQL010000004.1"/>
</dbReference>
<feature type="transmembrane region" description="Helical" evidence="1">
    <location>
        <begin position="103"/>
        <end position="136"/>
    </location>
</feature>
<comment type="caution">
    <text evidence="2">The sequence shown here is derived from an EMBL/GenBank/DDBJ whole genome shotgun (WGS) entry which is preliminary data.</text>
</comment>
<name>A0ABU7S8U0_9ACTN</name>
<gene>
    <name evidence="2" type="ORF">V1634_05635</name>
</gene>
<keyword evidence="1" id="KW-0812">Transmembrane</keyword>
<feature type="transmembrane region" description="Helical" evidence="1">
    <location>
        <begin position="63"/>
        <end position="83"/>
    </location>
</feature>
<dbReference type="Proteomes" id="UP001339911">
    <property type="component" value="Unassembled WGS sequence"/>
</dbReference>
<reference evidence="2 3" key="1">
    <citation type="submission" date="2024-01" db="EMBL/GenBank/DDBJ databases">
        <title>Genome insights into Plantactinospora veratri sp. nov.</title>
        <authorList>
            <person name="Wang L."/>
        </authorList>
    </citation>
    <scope>NUCLEOTIDE SEQUENCE [LARGE SCALE GENOMIC DNA]</scope>
    <source>
        <strain evidence="2 3">NEAU-FHS4</strain>
    </source>
</reference>
<keyword evidence="1" id="KW-0472">Membrane</keyword>
<keyword evidence="1" id="KW-1133">Transmembrane helix</keyword>
<proteinExistence type="predicted"/>
<evidence type="ECO:0000256" key="1">
    <source>
        <dbReference type="SAM" id="Phobius"/>
    </source>
</evidence>
<dbReference type="EMBL" id="JAZGQL010000004">
    <property type="protein sequence ID" value="MEE6306312.1"/>
    <property type="molecule type" value="Genomic_DNA"/>
</dbReference>
<accession>A0ABU7S8U0</accession>